<comment type="caution">
    <text evidence="1">The sequence shown here is derived from an EMBL/GenBank/DDBJ whole genome shotgun (WGS) entry which is preliminary data.</text>
</comment>
<dbReference type="Proteomes" id="UP000054630">
    <property type="component" value="Unassembled WGS sequence"/>
</dbReference>
<protein>
    <submittedName>
        <fullName evidence="1">Uncharacterized protein</fullName>
    </submittedName>
</protein>
<dbReference type="AlphaFoldDB" id="A0A0V0RLA9"/>
<evidence type="ECO:0000313" key="1">
    <source>
        <dbReference type="EMBL" id="KRX15130.1"/>
    </source>
</evidence>
<dbReference type="EMBL" id="JYDL01000139">
    <property type="protein sequence ID" value="KRX15130.1"/>
    <property type="molecule type" value="Genomic_DNA"/>
</dbReference>
<name>A0A0V0RLA9_9BILA</name>
<keyword evidence="2" id="KW-1185">Reference proteome</keyword>
<accession>A0A0V0RLA9</accession>
<evidence type="ECO:0000313" key="2">
    <source>
        <dbReference type="Proteomes" id="UP000054630"/>
    </source>
</evidence>
<reference evidence="1 2" key="1">
    <citation type="submission" date="2015-01" db="EMBL/GenBank/DDBJ databases">
        <title>Evolution of Trichinella species and genotypes.</title>
        <authorList>
            <person name="Korhonen P.K."/>
            <person name="Edoardo P."/>
            <person name="Giuseppe L.R."/>
            <person name="Gasser R.B."/>
        </authorList>
    </citation>
    <scope>NUCLEOTIDE SEQUENCE [LARGE SCALE GENOMIC DNA]</scope>
    <source>
        <strain evidence="1">ISS37</strain>
    </source>
</reference>
<proteinExistence type="predicted"/>
<sequence>MSLLYSLFCALYSEHLTSRDRRKSLSAGERCKWRGWALIYGGTSPRRRRTDNLLTRPTRLLFPTAGVTER</sequence>
<organism evidence="1 2">
    <name type="scientific">Trichinella nelsoni</name>
    <dbReference type="NCBI Taxonomy" id="6336"/>
    <lineage>
        <taxon>Eukaryota</taxon>
        <taxon>Metazoa</taxon>
        <taxon>Ecdysozoa</taxon>
        <taxon>Nematoda</taxon>
        <taxon>Enoplea</taxon>
        <taxon>Dorylaimia</taxon>
        <taxon>Trichinellida</taxon>
        <taxon>Trichinellidae</taxon>
        <taxon>Trichinella</taxon>
    </lineage>
</organism>
<gene>
    <name evidence="1" type="ORF">T07_9001</name>
</gene>